<comment type="subcellular location">
    <subcellularLocation>
        <location evidence="1">Nucleus</location>
    </subcellularLocation>
</comment>
<evidence type="ECO:0000256" key="4">
    <source>
        <dbReference type="ARBA" id="ARBA00023242"/>
    </source>
</evidence>
<dbReference type="InterPro" id="IPR036420">
    <property type="entry name" value="BRCT_dom_sf"/>
</dbReference>
<protein>
    <recommendedName>
        <fullName evidence="2">protein-serine/threonine phosphatase</fullName>
        <ecNumber evidence="2">3.1.3.16</ecNumber>
    </recommendedName>
</protein>
<evidence type="ECO:0000256" key="3">
    <source>
        <dbReference type="ARBA" id="ARBA00022801"/>
    </source>
</evidence>
<reference evidence="9" key="1">
    <citation type="submission" date="2020-05" db="EMBL/GenBank/DDBJ databases">
        <title>Phylogenomic resolution of chytrid fungi.</title>
        <authorList>
            <person name="Stajich J.E."/>
            <person name="Amses K."/>
            <person name="Simmons R."/>
            <person name="Seto K."/>
            <person name="Myers J."/>
            <person name="Bonds A."/>
            <person name="Quandt C.A."/>
            <person name="Barry K."/>
            <person name="Liu P."/>
            <person name="Grigoriev I."/>
            <person name="Longcore J.E."/>
            <person name="James T.Y."/>
        </authorList>
    </citation>
    <scope>NUCLEOTIDE SEQUENCE</scope>
    <source>
        <strain evidence="9">JEL0513</strain>
    </source>
</reference>
<sequence>MHDNDSELSDIMSRLEKIHESFYNKLKRRGGDGSDYISSEVDADVRRVMDVIRSRVLAGCELVFSAVVPLGFDIKRHEAYRFAIMFGAKVADEVTESTTHVIAAKLGTDKVMKGFRTNGVSIVSPDWLYRVAFAWRRLPEAPYALPRPTIPKDANSDVNYAAPASNSATDFDESTEEVFVNIDGIDWGDMDAEVDEAMNESDDDVEDLNTDQTVETEFDGGIGGVGGEIEEDEGAEDWDTLEGEIEGYLDADSHADESGSEASIEFTNRKRKRRATESPKSSPKK</sequence>
<feature type="domain" description="BRCT" evidence="8">
    <location>
        <begin position="52"/>
        <end position="145"/>
    </location>
</feature>
<dbReference type="GO" id="GO:0005634">
    <property type="term" value="C:nucleus"/>
    <property type="evidence" value="ECO:0007669"/>
    <property type="project" value="UniProtKB-SubCell"/>
</dbReference>
<dbReference type="PANTHER" id="PTHR23081:SF36">
    <property type="entry name" value="RNA POLYMERASE II SUBUNIT A C-TERMINAL DOMAIN PHOSPHATASE"/>
    <property type="match status" value="1"/>
</dbReference>
<organism evidence="9 10">
    <name type="scientific">Physocladia obscura</name>
    <dbReference type="NCBI Taxonomy" id="109957"/>
    <lineage>
        <taxon>Eukaryota</taxon>
        <taxon>Fungi</taxon>
        <taxon>Fungi incertae sedis</taxon>
        <taxon>Chytridiomycota</taxon>
        <taxon>Chytridiomycota incertae sedis</taxon>
        <taxon>Chytridiomycetes</taxon>
        <taxon>Chytridiales</taxon>
        <taxon>Chytriomycetaceae</taxon>
        <taxon>Physocladia</taxon>
    </lineage>
</organism>
<dbReference type="InterPro" id="IPR039189">
    <property type="entry name" value="Fcp1"/>
</dbReference>
<keyword evidence="4" id="KW-0539">Nucleus</keyword>
<evidence type="ECO:0000256" key="6">
    <source>
        <dbReference type="ARBA" id="ARBA00048336"/>
    </source>
</evidence>
<dbReference type="SMART" id="SM00292">
    <property type="entry name" value="BRCT"/>
    <property type="match status" value="1"/>
</dbReference>
<evidence type="ECO:0000259" key="8">
    <source>
        <dbReference type="PROSITE" id="PS50172"/>
    </source>
</evidence>
<dbReference type="Gene3D" id="3.40.50.10190">
    <property type="entry name" value="BRCT domain"/>
    <property type="match status" value="1"/>
</dbReference>
<evidence type="ECO:0000256" key="5">
    <source>
        <dbReference type="ARBA" id="ARBA00047761"/>
    </source>
</evidence>
<evidence type="ECO:0000256" key="1">
    <source>
        <dbReference type="ARBA" id="ARBA00004123"/>
    </source>
</evidence>
<comment type="caution">
    <text evidence="9">The sequence shown here is derived from an EMBL/GenBank/DDBJ whole genome shotgun (WGS) entry which is preliminary data.</text>
</comment>
<comment type="catalytic activity">
    <reaction evidence="5">
        <text>O-phospho-L-seryl-[protein] + H2O = L-seryl-[protein] + phosphate</text>
        <dbReference type="Rhea" id="RHEA:20629"/>
        <dbReference type="Rhea" id="RHEA-COMP:9863"/>
        <dbReference type="Rhea" id="RHEA-COMP:11604"/>
        <dbReference type="ChEBI" id="CHEBI:15377"/>
        <dbReference type="ChEBI" id="CHEBI:29999"/>
        <dbReference type="ChEBI" id="CHEBI:43474"/>
        <dbReference type="ChEBI" id="CHEBI:83421"/>
        <dbReference type="EC" id="3.1.3.16"/>
    </reaction>
</comment>
<feature type="region of interest" description="Disordered" evidence="7">
    <location>
        <begin position="246"/>
        <end position="285"/>
    </location>
</feature>
<dbReference type="PROSITE" id="PS50172">
    <property type="entry name" value="BRCT"/>
    <property type="match status" value="1"/>
</dbReference>
<gene>
    <name evidence="9" type="primary">FCP1_1</name>
    <name evidence="9" type="ORF">HK100_001969</name>
</gene>
<dbReference type="AlphaFoldDB" id="A0AAD5SX62"/>
<keyword evidence="10" id="KW-1185">Reference proteome</keyword>
<dbReference type="Proteomes" id="UP001211907">
    <property type="component" value="Unassembled WGS sequence"/>
</dbReference>
<dbReference type="EC" id="3.1.3.16" evidence="2"/>
<evidence type="ECO:0000313" key="10">
    <source>
        <dbReference type="Proteomes" id="UP001211907"/>
    </source>
</evidence>
<comment type="catalytic activity">
    <reaction evidence="6">
        <text>O-phospho-L-threonyl-[protein] + H2O = L-threonyl-[protein] + phosphate</text>
        <dbReference type="Rhea" id="RHEA:47004"/>
        <dbReference type="Rhea" id="RHEA-COMP:11060"/>
        <dbReference type="Rhea" id="RHEA-COMP:11605"/>
        <dbReference type="ChEBI" id="CHEBI:15377"/>
        <dbReference type="ChEBI" id="CHEBI:30013"/>
        <dbReference type="ChEBI" id="CHEBI:43474"/>
        <dbReference type="ChEBI" id="CHEBI:61977"/>
        <dbReference type="EC" id="3.1.3.16"/>
    </reaction>
</comment>
<evidence type="ECO:0000256" key="7">
    <source>
        <dbReference type="SAM" id="MobiDB-lite"/>
    </source>
</evidence>
<dbReference type="InterPro" id="IPR001357">
    <property type="entry name" value="BRCT_dom"/>
</dbReference>
<dbReference type="GO" id="GO:0008420">
    <property type="term" value="F:RNA polymerase II CTD heptapeptide repeat phosphatase activity"/>
    <property type="evidence" value="ECO:0007669"/>
    <property type="project" value="InterPro"/>
</dbReference>
<dbReference type="EMBL" id="JADGJH010001446">
    <property type="protein sequence ID" value="KAJ3113472.1"/>
    <property type="molecule type" value="Genomic_DNA"/>
</dbReference>
<name>A0AAD5SX62_9FUNG</name>
<accession>A0AAD5SX62</accession>
<dbReference type="PANTHER" id="PTHR23081">
    <property type="entry name" value="RNA POLYMERASE II CTD PHOSPHATASE"/>
    <property type="match status" value="1"/>
</dbReference>
<evidence type="ECO:0000313" key="9">
    <source>
        <dbReference type="EMBL" id="KAJ3113472.1"/>
    </source>
</evidence>
<keyword evidence="3" id="KW-0378">Hydrolase</keyword>
<evidence type="ECO:0000256" key="2">
    <source>
        <dbReference type="ARBA" id="ARBA00013081"/>
    </source>
</evidence>
<dbReference type="Pfam" id="PF00533">
    <property type="entry name" value="BRCT"/>
    <property type="match status" value="1"/>
</dbReference>
<dbReference type="SUPFAM" id="SSF52113">
    <property type="entry name" value="BRCT domain"/>
    <property type="match status" value="1"/>
</dbReference>
<proteinExistence type="predicted"/>
<dbReference type="CDD" id="cd17729">
    <property type="entry name" value="BRCT_CTDP1"/>
    <property type="match status" value="1"/>
</dbReference>